<sequence>MDIKRKCAKAALNYIENGTVIGLGGGSTIAHLIRFIKEEQLDIKVVTPSWETKRNCEEAGLAVIPLSEVSEVDVAFDGCDQVDEHLHALKSGGGIHTDEKLVARMAEEYILLVDESKVVKELTYEHPVVLEVIPKALAFVTHQLSDAERVEIRMSRDKDGPVMTERGNLLLDVYVQGNQDSARLEDRLKGMPGVLDVSLFTSVVTKALVAGESGIREMTKR</sequence>
<dbReference type="CDD" id="cd01398">
    <property type="entry name" value="RPI_A"/>
    <property type="match status" value="1"/>
</dbReference>
<dbReference type="AlphaFoldDB" id="A0A5D4R8F2"/>
<evidence type="ECO:0000313" key="4">
    <source>
        <dbReference type="Proteomes" id="UP000322997"/>
    </source>
</evidence>
<dbReference type="Gene3D" id="3.30.70.260">
    <property type="match status" value="1"/>
</dbReference>
<dbReference type="NCBIfam" id="TIGR00021">
    <property type="entry name" value="rpiA"/>
    <property type="match status" value="1"/>
</dbReference>
<protein>
    <recommendedName>
        <fullName evidence="2">Ribose 5-phosphate isomerase A</fullName>
        <ecNumber evidence="2">5.3.1.6</ecNumber>
    </recommendedName>
</protein>
<dbReference type="EMBL" id="VTEQ01000013">
    <property type="protein sequence ID" value="TYS46571.1"/>
    <property type="molecule type" value="Genomic_DNA"/>
</dbReference>
<dbReference type="InterPro" id="IPR037171">
    <property type="entry name" value="NagB/RpiA_transferase-like"/>
</dbReference>
<dbReference type="EC" id="5.3.1.6" evidence="2"/>
<dbReference type="GO" id="GO:0004751">
    <property type="term" value="F:ribose-5-phosphate isomerase activity"/>
    <property type="evidence" value="ECO:0007669"/>
    <property type="project" value="UniProtKB-UniRule"/>
</dbReference>
<dbReference type="SUPFAM" id="SSF100950">
    <property type="entry name" value="NagB/RpiA/CoA transferase-like"/>
    <property type="match status" value="1"/>
</dbReference>
<dbReference type="InterPro" id="IPR004788">
    <property type="entry name" value="Ribose5P_isomerase_type_A"/>
</dbReference>
<dbReference type="GO" id="GO:0006014">
    <property type="term" value="P:D-ribose metabolic process"/>
    <property type="evidence" value="ECO:0007669"/>
    <property type="project" value="TreeGrafter"/>
</dbReference>
<evidence type="ECO:0000256" key="2">
    <source>
        <dbReference type="NCBIfam" id="TIGR00021"/>
    </source>
</evidence>
<organism evidence="3 4">
    <name type="scientific">Rossellomorea marisflavi</name>
    <dbReference type="NCBI Taxonomy" id="189381"/>
    <lineage>
        <taxon>Bacteria</taxon>
        <taxon>Bacillati</taxon>
        <taxon>Bacillota</taxon>
        <taxon>Bacilli</taxon>
        <taxon>Bacillales</taxon>
        <taxon>Bacillaceae</taxon>
        <taxon>Rossellomorea</taxon>
    </lineage>
</organism>
<dbReference type="GO" id="GO:0005829">
    <property type="term" value="C:cytosol"/>
    <property type="evidence" value="ECO:0007669"/>
    <property type="project" value="TreeGrafter"/>
</dbReference>
<dbReference type="RefSeq" id="WP_148986210.1">
    <property type="nucleotide sequence ID" value="NZ_JBLOOZ010000017.1"/>
</dbReference>
<dbReference type="Pfam" id="PF06026">
    <property type="entry name" value="Rib_5-P_isom_A"/>
    <property type="match status" value="1"/>
</dbReference>
<dbReference type="GO" id="GO:0009052">
    <property type="term" value="P:pentose-phosphate shunt, non-oxidative branch"/>
    <property type="evidence" value="ECO:0007669"/>
    <property type="project" value="InterPro"/>
</dbReference>
<dbReference type="Proteomes" id="UP000322997">
    <property type="component" value="Unassembled WGS sequence"/>
</dbReference>
<dbReference type="SUPFAM" id="SSF75445">
    <property type="entry name" value="D-ribose-5-phosphate isomerase (RpiA), lid domain"/>
    <property type="match status" value="1"/>
</dbReference>
<keyword evidence="1 3" id="KW-0413">Isomerase</keyword>
<name>A0A5D4R8F2_9BACI</name>
<proteinExistence type="predicted"/>
<dbReference type="PANTHER" id="PTHR11934">
    <property type="entry name" value="RIBOSE-5-PHOSPHATE ISOMERASE"/>
    <property type="match status" value="1"/>
</dbReference>
<reference evidence="3 4" key="1">
    <citation type="submission" date="2019-08" db="EMBL/GenBank/DDBJ databases">
        <title>Bacillus genomes from the desert of Cuatro Cienegas, Coahuila.</title>
        <authorList>
            <person name="Olmedo-Alvarez G."/>
        </authorList>
    </citation>
    <scope>NUCLEOTIDE SEQUENCE [LARGE SCALE GENOMIC DNA]</scope>
    <source>
        <strain evidence="3 4">CH108_3D</strain>
    </source>
</reference>
<evidence type="ECO:0000313" key="3">
    <source>
        <dbReference type="EMBL" id="TYS46571.1"/>
    </source>
</evidence>
<evidence type="ECO:0000256" key="1">
    <source>
        <dbReference type="ARBA" id="ARBA00023235"/>
    </source>
</evidence>
<dbReference type="PANTHER" id="PTHR11934:SF0">
    <property type="entry name" value="RIBOSE-5-PHOSPHATE ISOMERASE"/>
    <property type="match status" value="1"/>
</dbReference>
<dbReference type="Gene3D" id="3.40.50.1360">
    <property type="match status" value="1"/>
</dbReference>
<accession>A0A5D4R8F2</accession>
<gene>
    <name evidence="3" type="primary">rpiA</name>
    <name evidence="3" type="ORF">FZC83_22430</name>
</gene>
<comment type="caution">
    <text evidence="3">The sequence shown here is derived from an EMBL/GenBank/DDBJ whole genome shotgun (WGS) entry which is preliminary data.</text>
</comment>